<dbReference type="PANTHER" id="PTHR30483:SF6">
    <property type="entry name" value="PERIPLASMIC BINDING PROTEIN OF ABC TRANSPORTER FOR NATURAL AMINO ACIDS"/>
    <property type="match status" value="1"/>
</dbReference>
<dbReference type="AlphaFoldDB" id="A0A0S4QNI0"/>
<dbReference type="InterPro" id="IPR051010">
    <property type="entry name" value="BCAA_transport"/>
</dbReference>
<evidence type="ECO:0000313" key="5">
    <source>
        <dbReference type="Proteomes" id="UP000198802"/>
    </source>
</evidence>
<name>A0A0S4QNI0_9ACTN</name>
<protein>
    <submittedName>
        <fullName evidence="4">ABC-type branched-chain amino acid transport system, substrate-binding protein</fullName>
    </submittedName>
</protein>
<dbReference type="Pfam" id="PF13458">
    <property type="entry name" value="Peripla_BP_6"/>
    <property type="match status" value="1"/>
</dbReference>
<keyword evidence="2" id="KW-0732">Signal</keyword>
<dbReference type="CDD" id="cd06268">
    <property type="entry name" value="PBP1_ABC_transporter_LIVBP-like"/>
    <property type="match status" value="1"/>
</dbReference>
<keyword evidence="5" id="KW-1185">Reference proteome</keyword>
<dbReference type="InterPro" id="IPR028082">
    <property type="entry name" value="Peripla_BP_I"/>
</dbReference>
<evidence type="ECO:0000313" key="4">
    <source>
        <dbReference type="EMBL" id="CUU56655.1"/>
    </source>
</evidence>
<dbReference type="Gene3D" id="3.40.50.2300">
    <property type="match status" value="2"/>
</dbReference>
<gene>
    <name evidence="4" type="ORF">Ga0074812_108183</name>
</gene>
<accession>A0A0S4QNI0</accession>
<evidence type="ECO:0000256" key="1">
    <source>
        <dbReference type="ARBA" id="ARBA00010062"/>
    </source>
</evidence>
<evidence type="ECO:0000259" key="3">
    <source>
        <dbReference type="Pfam" id="PF13458"/>
    </source>
</evidence>
<dbReference type="EMBL" id="FAOZ01000008">
    <property type="protein sequence ID" value="CUU56655.1"/>
    <property type="molecule type" value="Genomic_DNA"/>
</dbReference>
<organism evidence="4 5">
    <name type="scientific">Parafrankia irregularis</name>
    <dbReference type="NCBI Taxonomy" id="795642"/>
    <lineage>
        <taxon>Bacteria</taxon>
        <taxon>Bacillati</taxon>
        <taxon>Actinomycetota</taxon>
        <taxon>Actinomycetes</taxon>
        <taxon>Frankiales</taxon>
        <taxon>Frankiaceae</taxon>
        <taxon>Parafrankia</taxon>
    </lineage>
</organism>
<comment type="similarity">
    <text evidence="1">Belongs to the leucine-binding protein family.</text>
</comment>
<dbReference type="InterPro" id="IPR028081">
    <property type="entry name" value="Leu-bd"/>
</dbReference>
<sequence length="370" mass="41129">MVNSRIAEPIRIGWLLDTRFPEVMELDTRSDLREPFELVFNDAYEQGVLDRPVQVIFKEVDGLPRGSVRAVIDAYGELCDEGCLAVFGPHVSENILPVKEAIEERFRVPSIGLYGSDEGLGEWTFALPNGSMTDEPIIWAELMRRGGHERVGVLVERSQTGAEHLAGFRRACRDEGLQIVAEESIAQVGRDVTDQVTRIRDAGATTLALCGFGMGLWGVNAALRKLGWDPPRYTGTALEDAYAVPDLWEPVVGWIGLEQYDEANKVGQKFLDRFEEVYGRRPEYFAPVVVRDAAVCFLDALVNARPLSPRGVKEALERVKMLPAASGSPGTRLSFGKWTRRGWMGAGYLVARRLDPDGKTSHFVARYGDE</sequence>
<dbReference type="PANTHER" id="PTHR30483">
    <property type="entry name" value="LEUCINE-SPECIFIC-BINDING PROTEIN"/>
    <property type="match status" value="1"/>
</dbReference>
<dbReference type="RefSeq" id="WP_242666259.1">
    <property type="nucleotide sequence ID" value="NZ_FAOZ01000008.1"/>
</dbReference>
<dbReference type="SUPFAM" id="SSF53822">
    <property type="entry name" value="Periplasmic binding protein-like I"/>
    <property type="match status" value="1"/>
</dbReference>
<evidence type="ECO:0000256" key="2">
    <source>
        <dbReference type="ARBA" id="ARBA00022729"/>
    </source>
</evidence>
<reference evidence="5" key="1">
    <citation type="submission" date="2015-11" db="EMBL/GenBank/DDBJ databases">
        <authorList>
            <person name="Varghese N."/>
        </authorList>
    </citation>
    <scope>NUCLEOTIDE SEQUENCE [LARGE SCALE GENOMIC DNA]</scope>
    <source>
        <strain evidence="5">DSM 45899</strain>
    </source>
</reference>
<proteinExistence type="inferred from homology"/>
<feature type="domain" description="Leucine-binding protein" evidence="3">
    <location>
        <begin position="9"/>
        <end position="339"/>
    </location>
</feature>
<dbReference type="Proteomes" id="UP000198802">
    <property type="component" value="Unassembled WGS sequence"/>
</dbReference>